<accession>A0ABN7Q332</accession>
<gene>
    <name evidence="1" type="ORF">LMG26411_04882</name>
</gene>
<comment type="caution">
    <text evidence="1">The sequence shown here is derived from an EMBL/GenBank/DDBJ whole genome shotgun (WGS) entry which is preliminary data.</text>
</comment>
<dbReference type="Proteomes" id="UP000672657">
    <property type="component" value="Unassembled WGS sequence"/>
</dbReference>
<evidence type="ECO:0000313" key="1">
    <source>
        <dbReference type="EMBL" id="CAG2155320.1"/>
    </source>
</evidence>
<dbReference type="RefSeq" id="WP_211955809.1">
    <property type="nucleotide sequence ID" value="NZ_CAJPVI010000033.1"/>
</dbReference>
<keyword evidence="2" id="KW-1185">Reference proteome</keyword>
<reference evidence="1 2" key="1">
    <citation type="submission" date="2021-03" db="EMBL/GenBank/DDBJ databases">
        <authorList>
            <person name="Peeters C."/>
        </authorList>
    </citation>
    <scope>NUCLEOTIDE SEQUENCE [LARGE SCALE GENOMIC DNA]</scope>
    <source>
        <strain evidence="1 2">LMG 26411</strain>
    </source>
</reference>
<proteinExistence type="predicted"/>
<name>A0ABN7Q332_9BURK</name>
<organism evidence="1 2">
    <name type="scientific">Cupriavidus numazuensis</name>
    <dbReference type="NCBI Taxonomy" id="221992"/>
    <lineage>
        <taxon>Bacteria</taxon>
        <taxon>Pseudomonadati</taxon>
        <taxon>Pseudomonadota</taxon>
        <taxon>Betaproteobacteria</taxon>
        <taxon>Burkholderiales</taxon>
        <taxon>Burkholderiaceae</taxon>
        <taxon>Cupriavidus</taxon>
    </lineage>
</organism>
<protein>
    <submittedName>
        <fullName evidence="1">Uncharacterized protein</fullName>
    </submittedName>
</protein>
<evidence type="ECO:0000313" key="2">
    <source>
        <dbReference type="Proteomes" id="UP000672657"/>
    </source>
</evidence>
<sequence>MDGGLKIGLTALALLAAAIYTAAQTLTMDMGVADVVAVLVRDGTDFLHRLFNP</sequence>
<dbReference type="EMBL" id="CAJPVI010000033">
    <property type="protein sequence ID" value="CAG2155320.1"/>
    <property type="molecule type" value="Genomic_DNA"/>
</dbReference>